<dbReference type="Proteomes" id="UP000228495">
    <property type="component" value="Unassembled WGS sequence"/>
</dbReference>
<comment type="caution">
    <text evidence="1">The sequence shown here is derived from an EMBL/GenBank/DDBJ whole genome shotgun (WGS) entry which is preliminary data.</text>
</comment>
<reference evidence="1 2" key="1">
    <citation type="submission" date="2017-09" db="EMBL/GenBank/DDBJ databases">
        <title>Depth-based differentiation of microbial function through sediment-hosted aquifers and enrichment of novel symbionts in the deep terrestrial subsurface.</title>
        <authorList>
            <person name="Probst A.J."/>
            <person name="Ladd B."/>
            <person name="Jarett J.K."/>
            <person name="Geller-Mcgrath D.E."/>
            <person name="Sieber C.M."/>
            <person name="Emerson J.B."/>
            <person name="Anantharaman K."/>
            <person name="Thomas B.C."/>
            <person name="Malmstrom R."/>
            <person name="Stieglmeier M."/>
            <person name="Klingl A."/>
            <person name="Woyke T."/>
            <person name="Ryan C.M."/>
            <person name="Banfield J.F."/>
        </authorList>
    </citation>
    <scope>NUCLEOTIDE SEQUENCE [LARGE SCALE GENOMIC DNA]</scope>
    <source>
        <strain evidence="1">CG22_combo_CG10-13_8_21_14_all_39_12</strain>
    </source>
</reference>
<evidence type="ECO:0000313" key="1">
    <source>
        <dbReference type="EMBL" id="PIP56127.1"/>
    </source>
</evidence>
<dbReference type="EMBL" id="PCSU01000083">
    <property type="protein sequence ID" value="PIP56127.1"/>
    <property type="molecule type" value="Genomic_DNA"/>
</dbReference>
<evidence type="ECO:0000313" key="2">
    <source>
        <dbReference type="Proteomes" id="UP000228495"/>
    </source>
</evidence>
<sequence length="165" mass="17995">MTIKNTKSKGFTISTNGTEVVLQEGKIDIFREKEDGTSKPYTVMQTGEYDVGHIGIQVNKIPNNDDNESLAFILFADEITVGYFPTPPEALSEKAIEKYDMIDVLLIPGNRSALIDKLAPGIVIPLSDNEVMAKSLGSELPEVKASLTLNSADQLPEELELINLG</sequence>
<dbReference type="AlphaFoldDB" id="A0A2H0BEN5"/>
<name>A0A2H0BEN5_UNCKA</name>
<protein>
    <submittedName>
        <fullName evidence="1">Uncharacterized protein</fullName>
    </submittedName>
</protein>
<organism evidence="1 2">
    <name type="scientific">candidate division WWE3 bacterium CG22_combo_CG10-13_8_21_14_all_39_12</name>
    <dbReference type="NCBI Taxonomy" id="1975094"/>
    <lineage>
        <taxon>Bacteria</taxon>
        <taxon>Katanobacteria</taxon>
    </lineage>
</organism>
<accession>A0A2H0BEN5</accession>
<proteinExistence type="predicted"/>
<gene>
    <name evidence="1" type="ORF">COX05_04715</name>
</gene>